<dbReference type="RefSeq" id="WP_109415736.1">
    <property type="nucleotide sequence ID" value="NZ_QEAS01000007.1"/>
</dbReference>
<sequence>MEFRYQNGLVKACQWLSVASHLLFELSIEIALCDDKRANTASTITSSDLEEEIIELKQNPYATELNQLAEKLRDKLEIIMVINDLDPFEIESWHMLDIFDEEPPESKRKWEYHDLVRFCYKQISFFPVQMLTVITPGMQMLHSQPHNSGHYPKPDAVYEKSVALLLDAIEDFDSAIQGFIIARYFAKIEGRIV</sequence>
<evidence type="ECO:0000313" key="2">
    <source>
        <dbReference type="Proteomes" id="UP000245647"/>
    </source>
</evidence>
<protein>
    <submittedName>
        <fullName evidence="1">Uncharacterized protein</fullName>
    </submittedName>
</protein>
<organism evidence="1 2">
    <name type="scientific">Pararcticibacter amylolyticus</name>
    <dbReference type="NCBI Taxonomy" id="2173175"/>
    <lineage>
        <taxon>Bacteria</taxon>
        <taxon>Pseudomonadati</taxon>
        <taxon>Bacteroidota</taxon>
        <taxon>Sphingobacteriia</taxon>
        <taxon>Sphingobacteriales</taxon>
        <taxon>Sphingobacteriaceae</taxon>
        <taxon>Pararcticibacter</taxon>
    </lineage>
</organism>
<evidence type="ECO:0000313" key="1">
    <source>
        <dbReference type="EMBL" id="PWG80881.1"/>
    </source>
</evidence>
<comment type="caution">
    <text evidence="1">The sequence shown here is derived from an EMBL/GenBank/DDBJ whole genome shotgun (WGS) entry which is preliminary data.</text>
</comment>
<proteinExistence type="predicted"/>
<dbReference type="AlphaFoldDB" id="A0A2U2PHL5"/>
<keyword evidence="2" id="KW-1185">Reference proteome</keyword>
<accession>A0A2U2PHL5</accession>
<reference evidence="1 2" key="1">
    <citation type="submission" date="2018-04" db="EMBL/GenBank/DDBJ databases">
        <title>Pedobacter chongqingensis sp. nov., isolated from a rottenly hemp rope.</title>
        <authorList>
            <person name="Cai Y."/>
        </authorList>
    </citation>
    <scope>NUCLEOTIDE SEQUENCE [LARGE SCALE GENOMIC DNA]</scope>
    <source>
        <strain evidence="1 2">FJ4-8</strain>
    </source>
</reference>
<dbReference type="OrthoDB" id="9908816at2"/>
<name>A0A2U2PHL5_9SPHI</name>
<dbReference type="Proteomes" id="UP000245647">
    <property type="component" value="Unassembled WGS sequence"/>
</dbReference>
<gene>
    <name evidence="1" type="ORF">DDR33_10555</name>
</gene>
<dbReference type="EMBL" id="QEAS01000007">
    <property type="protein sequence ID" value="PWG80881.1"/>
    <property type="molecule type" value="Genomic_DNA"/>
</dbReference>